<evidence type="ECO:0000256" key="1">
    <source>
        <dbReference type="SAM" id="Phobius"/>
    </source>
</evidence>
<feature type="transmembrane region" description="Helical" evidence="1">
    <location>
        <begin position="191"/>
        <end position="208"/>
    </location>
</feature>
<feature type="transmembrane region" description="Helical" evidence="1">
    <location>
        <begin position="168"/>
        <end position="185"/>
    </location>
</feature>
<evidence type="ECO:0000259" key="2">
    <source>
        <dbReference type="Pfam" id="PF02517"/>
    </source>
</evidence>
<feature type="transmembrane region" description="Helical" evidence="1">
    <location>
        <begin position="130"/>
        <end position="148"/>
    </location>
</feature>
<comment type="caution">
    <text evidence="3">The sequence shown here is derived from an EMBL/GenBank/DDBJ whole genome shotgun (WGS) entry which is preliminary data.</text>
</comment>
<proteinExistence type="predicted"/>
<keyword evidence="4" id="KW-1185">Reference proteome</keyword>
<keyword evidence="1" id="KW-1133">Transmembrane helix</keyword>
<dbReference type="InterPro" id="IPR003675">
    <property type="entry name" value="Rce1/LyrA-like_dom"/>
</dbReference>
<evidence type="ECO:0000313" key="4">
    <source>
        <dbReference type="Proteomes" id="UP000603317"/>
    </source>
</evidence>
<accession>A0ABQ1F638</accession>
<feature type="transmembrane region" description="Helical" evidence="1">
    <location>
        <begin position="215"/>
        <end position="233"/>
    </location>
</feature>
<dbReference type="RefSeq" id="WP_188641247.1">
    <property type="nucleotide sequence ID" value="NZ_BMID01000001.1"/>
</dbReference>
<keyword evidence="1" id="KW-0472">Membrane</keyword>
<evidence type="ECO:0000313" key="3">
    <source>
        <dbReference type="EMBL" id="GFZ99949.1"/>
    </source>
</evidence>
<dbReference type="EMBL" id="BMID01000001">
    <property type="protein sequence ID" value="GFZ99949.1"/>
    <property type="molecule type" value="Genomic_DNA"/>
</dbReference>
<protein>
    <recommendedName>
        <fullName evidence="2">CAAX prenyl protease 2/Lysostaphin resistance protein A-like domain-containing protein</fullName>
    </recommendedName>
</protein>
<feature type="transmembrane region" description="Helical" evidence="1">
    <location>
        <begin position="46"/>
        <end position="65"/>
    </location>
</feature>
<dbReference type="Proteomes" id="UP000603317">
    <property type="component" value="Unassembled WGS sequence"/>
</dbReference>
<reference evidence="4" key="1">
    <citation type="journal article" date="2019" name="Int. J. Syst. Evol. Microbiol.">
        <title>The Global Catalogue of Microorganisms (GCM) 10K type strain sequencing project: providing services to taxonomists for standard genome sequencing and annotation.</title>
        <authorList>
            <consortium name="The Broad Institute Genomics Platform"/>
            <consortium name="The Broad Institute Genome Sequencing Center for Infectious Disease"/>
            <person name="Wu L."/>
            <person name="Ma J."/>
        </authorList>
    </citation>
    <scope>NUCLEOTIDE SEQUENCE [LARGE SCALE GENOMIC DNA]</scope>
    <source>
        <strain evidence="4">CGMCC 1.15297</strain>
    </source>
</reference>
<feature type="transmembrane region" description="Helical" evidence="1">
    <location>
        <begin position="86"/>
        <end position="105"/>
    </location>
</feature>
<keyword evidence="1" id="KW-0812">Transmembrane</keyword>
<dbReference type="Pfam" id="PF02517">
    <property type="entry name" value="Rce1-like"/>
    <property type="match status" value="1"/>
</dbReference>
<name>A0ABQ1F638_9SPHN</name>
<sequence>MSIQSGRGRTLAIYFATIVLGYALFIAPNLYFGIFKPNSGLTGENMAWIGLFQLVTVTALVWGALRLLGTGFREIGWDWSHWKRDALLGAALGGAWALVEMLLVYPSQGGAEHPHIAEIIAQIGGRPEAMLGYLVLGVLGGGVTEEIFNRGFTINVLRTAFADRRVGLYVAASFSIVAFMVGHLPRDGFDWIVIFIPTLIYTVLFVRTGRLTAPILAHGVHNALVLAIVWFAYAG</sequence>
<organism evidence="3 4">
    <name type="scientific">Blastomonas marina</name>
    <dbReference type="NCBI Taxonomy" id="1867408"/>
    <lineage>
        <taxon>Bacteria</taxon>
        <taxon>Pseudomonadati</taxon>
        <taxon>Pseudomonadota</taxon>
        <taxon>Alphaproteobacteria</taxon>
        <taxon>Sphingomonadales</taxon>
        <taxon>Sphingomonadaceae</taxon>
        <taxon>Blastomonas</taxon>
    </lineage>
</organism>
<feature type="transmembrane region" description="Helical" evidence="1">
    <location>
        <begin position="12"/>
        <end position="34"/>
    </location>
</feature>
<gene>
    <name evidence="3" type="ORF">GCM10010923_05500</name>
</gene>
<feature type="domain" description="CAAX prenyl protease 2/Lysostaphin resistance protein A-like" evidence="2">
    <location>
        <begin position="131"/>
        <end position="224"/>
    </location>
</feature>